<proteinExistence type="predicted"/>
<feature type="region of interest" description="Disordered" evidence="1">
    <location>
        <begin position="234"/>
        <end position="279"/>
    </location>
</feature>
<reference evidence="2 3" key="1">
    <citation type="submission" date="2019-03" db="EMBL/GenBank/DDBJ databases">
        <title>Genomic Encyclopedia of Type Strains, Phase IV (KMG-IV): sequencing the most valuable type-strain genomes for metagenomic binning, comparative biology and taxonomic classification.</title>
        <authorList>
            <person name="Goeker M."/>
        </authorList>
    </citation>
    <scope>NUCLEOTIDE SEQUENCE [LARGE SCALE GENOMIC DNA]</scope>
    <source>
        <strain evidence="2 3">DSM 21667</strain>
    </source>
</reference>
<dbReference type="AlphaFoldDB" id="A0A4R6Z034"/>
<comment type="caution">
    <text evidence="2">The sequence shown here is derived from an EMBL/GenBank/DDBJ whole genome shotgun (WGS) entry which is preliminary data.</text>
</comment>
<evidence type="ECO:0000313" key="3">
    <source>
        <dbReference type="Proteomes" id="UP000295293"/>
    </source>
</evidence>
<keyword evidence="3" id="KW-1185">Reference proteome</keyword>
<gene>
    <name evidence="2" type="ORF">DFR29_10551</name>
</gene>
<feature type="compositionally biased region" description="Pro residues" evidence="1">
    <location>
        <begin position="241"/>
        <end position="254"/>
    </location>
</feature>
<dbReference type="RefSeq" id="WP_133818389.1">
    <property type="nucleotide sequence ID" value="NZ_SNZH01000005.1"/>
</dbReference>
<feature type="region of interest" description="Disordered" evidence="1">
    <location>
        <begin position="163"/>
        <end position="198"/>
    </location>
</feature>
<dbReference type="Proteomes" id="UP000295293">
    <property type="component" value="Unassembled WGS sequence"/>
</dbReference>
<evidence type="ECO:0000256" key="1">
    <source>
        <dbReference type="SAM" id="MobiDB-lite"/>
    </source>
</evidence>
<feature type="compositionally biased region" description="Low complexity" evidence="1">
    <location>
        <begin position="269"/>
        <end position="279"/>
    </location>
</feature>
<feature type="compositionally biased region" description="Low complexity" evidence="1">
    <location>
        <begin position="185"/>
        <end position="194"/>
    </location>
</feature>
<sequence length="279" mass="29521">MASSSNKKNSAAFVAGAGGASGGSIRRNFIDAPMAAARQPMMDAALGVYAYLQLLPAAFADSQRRELERLVRSVGDSDPRVRALKLSIEQAQVLRDTADLGRARIDRTLEAIARERDAFHGFVSDESLQPQRGLLVRISSDATGSSHALEGRTADDGYFRIDLGERTGSGVKPPPRGSSVEKSSTDSQADSAAAEPARAGRVEIFDTRGNLLLRDTTLLPLDQGTVYREYLLGGAPDRPAAAPPTKPTPPPVAEPAPAAERVAARKPAKAGPAKGKNKR</sequence>
<dbReference type="EMBL" id="SNZH01000005">
    <property type="protein sequence ID" value="TDR44870.1"/>
    <property type="molecule type" value="Genomic_DNA"/>
</dbReference>
<protein>
    <submittedName>
        <fullName evidence="2">Uncharacterized protein</fullName>
    </submittedName>
</protein>
<evidence type="ECO:0000313" key="2">
    <source>
        <dbReference type="EMBL" id="TDR44870.1"/>
    </source>
</evidence>
<name>A0A4R6Z034_9GAMM</name>
<dbReference type="OrthoDB" id="10011251at2"/>
<organism evidence="2 3">
    <name type="scientific">Tahibacter aquaticus</name>
    <dbReference type="NCBI Taxonomy" id="520092"/>
    <lineage>
        <taxon>Bacteria</taxon>
        <taxon>Pseudomonadati</taxon>
        <taxon>Pseudomonadota</taxon>
        <taxon>Gammaproteobacteria</taxon>
        <taxon>Lysobacterales</taxon>
        <taxon>Rhodanobacteraceae</taxon>
        <taxon>Tahibacter</taxon>
    </lineage>
</organism>
<accession>A0A4R6Z034</accession>